<keyword evidence="4 9" id="KW-1133">Transmembrane helix</keyword>
<reference evidence="11" key="2">
    <citation type="submission" date="2024-04" db="EMBL/GenBank/DDBJ databases">
        <authorList>
            <person name="Chen Y."/>
            <person name="Shah S."/>
            <person name="Dougan E. K."/>
            <person name="Thang M."/>
            <person name="Chan C."/>
        </authorList>
    </citation>
    <scope>NUCLEOTIDE SEQUENCE [LARGE SCALE GENOMIC DNA]</scope>
</reference>
<dbReference type="InterPro" id="IPR012331">
    <property type="entry name" value="Clathrin_H-chain_linker"/>
</dbReference>
<dbReference type="GO" id="GO:0006886">
    <property type="term" value="P:intracellular protein transport"/>
    <property type="evidence" value="ECO:0007669"/>
    <property type="project" value="UniProtKB-UniRule"/>
</dbReference>
<dbReference type="GO" id="GO:0006898">
    <property type="term" value="P:receptor-mediated endocytosis"/>
    <property type="evidence" value="ECO:0007669"/>
    <property type="project" value="TreeGrafter"/>
</dbReference>
<dbReference type="PIRSF" id="PIRSF002290">
    <property type="entry name" value="Clathrin_H_chain"/>
    <property type="match status" value="1"/>
</dbReference>
<keyword evidence="12" id="KW-1185">Reference proteome</keyword>
<dbReference type="EMBL" id="CAMXCT020006685">
    <property type="protein sequence ID" value="CAL1171633.1"/>
    <property type="molecule type" value="Genomic_DNA"/>
</dbReference>
<dbReference type="InterPro" id="IPR016024">
    <property type="entry name" value="ARM-type_fold"/>
</dbReference>
<evidence type="ECO:0000313" key="11">
    <source>
        <dbReference type="EMBL" id="CAL1171633.1"/>
    </source>
</evidence>
<dbReference type="PROSITE" id="PS50236">
    <property type="entry name" value="CHCR"/>
    <property type="match status" value="7"/>
</dbReference>
<dbReference type="Proteomes" id="UP001152797">
    <property type="component" value="Unassembled WGS sequence"/>
</dbReference>
<feature type="transmembrane region" description="Helical" evidence="9">
    <location>
        <begin position="1331"/>
        <end position="1351"/>
    </location>
</feature>
<keyword evidence="2" id="KW-0813">Transport</keyword>
<evidence type="ECO:0000256" key="6">
    <source>
        <dbReference type="PIRNR" id="PIRNR002290"/>
    </source>
</evidence>
<comment type="subcellular location">
    <subcellularLocation>
        <location evidence="6">Cytoplasmic vesicle membrane</location>
        <topology evidence="6">Peripheral membrane protein</topology>
        <orientation evidence="6">Cytoplasmic side</orientation>
    </subcellularLocation>
    <subcellularLocation>
        <location evidence="6">Membrane</location>
        <location evidence="6">Coated pit</location>
        <topology evidence="6">Peripheral membrane protein</topology>
        <orientation evidence="6">Cytoplasmic side</orientation>
    </subcellularLocation>
    <subcellularLocation>
        <location evidence="1">Membrane</location>
        <topology evidence="1">Multi-pass membrane protein</topology>
    </subcellularLocation>
</comment>
<feature type="repeat" description="CHCR" evidence="7">
    <location>
        <begin position="795"/>
        <end position="942"/>
    </location>
</feature>
<gene>
    <name evidence="10" type="ORF">C1SCF055_LOCUS42849</name>
</gene>
<evidence type="ECO:0000256" key="1">
    <source>
        <dbReference type="ARBA" id="ARBA00004141"/>
    </source>
</evidence>
<dbReference type="GO" id="GO:0071439">
    <property type="term" value="C:clathrin complex"/>
    <property type="evidence" value="ECO:0007669"/>
    <property type="project" value="InterPro"/>
</dbReference>
<organism evidence="10">
    <name type="scientific">Cladocopium goreaui</name>
    <dbReference type="NCBI Taxonomy" id="2562237"/>
    <lineage>
        <taxon>Eukaryota</taxon>
        <taxon>Sar</taxon>
        <taxon>Alveolata</taxon>
        <taxon>Dinophyceae</taxon>
        <taxon>Suessiales</taxon>
        <taxon>Symbiodiniaceae</taxon>
        <taxon>Cladocopium</taxon>
    </lineage>
</organism>
<comment type="function">
    <text evidence="6">Clathrin is the major protein of the polyhedral coat of coated pits and vesicles.</text>
</comment>
<keyword evidence="6" id="KW-0168">Coated pit</keyword>
<feature type="repeat" description="CHCR" evidence="7">
    <location>
        <begin position="1597"/>
        <end position="1692"/>
    </location>
</feature>
<protein>
    <recommendedName>
        <fullName evidence="6">Clathrin heavy chain</fullName>
    </recommendedName>
</protein>
<evidence type="ECO:0000256" key="7">
    <source>
        <dbReference type="PROSITE-ProRule" id="PRU01006"/>
    </source>
</evidence>
<dbReference type="Gene3D" id="1.25.40.730">
    <property type="match status" value="1"/>
</dbReference>
<comment type="similarity">
    <text evidence="6">Belongs to the clathrin heavy chain family.</text>
</comment>
<dbReference type="GO" id="GO:0032051">
    <property type="term" value="F:clathrin light chain binding"/>
    <property type="evidence" value="ECO:0007669"/>
    <property type="project" value="InterPro"/>
</dbReference>
<feature type="region of interest" description="Disordered" evidence="8">
    <location>
        <begin position="1886"/>
        <end position="1907"/>
    </location>
</feature>
<evidence type="ECO:0000313" key="12">
    <source>
        <dbReference type="Proteomes" id="UP001152797"/>
    </source>
</evidence>
<dbReference type="SUPFAM" id="SSF48371">
    <property type="entry name" value="ARM repeat"/>
    <property type="match status" value="7"/>
</dbReference>
<evidence type="ECO:0000256" key="9">
    <source>
        <dbReference type="SAM" id="Phobius"/>
    </source>
</evidence>
<evidence type="ECO:0000313" key="10">
    <source>
        <dbReference type="EMBL" id="CAI4018258.1"/>
    </source>
</evidence>
<proteinExistence type="inferred from homology"/>
<dbReference type="Gene3D" id="1.25.40.30">
    <property type="match status" value="1"/>
</dbReference>
<comment type="caution">
    <text evidence="10">The sequence shown here is derived from an EMBL/GenBank/DDBJ whole genome shotgun (WGS) entry which is preliminary data.</text>
</comment>
<accession>A0A9P1GNT1</accession>
<sequence length="1964" mass="220416">MSTSTMVVSDAEFLPSRNERRGQVGQTATKLHIMDILKNRGESATPFKVQQEIAMPPEAPTDFAVGLHLSEKHGVVFMITKAGFLFMFDIGTGTMLVRSRVSQETVFITVGSALTGGIIFVNKRGAVMSAKVNETAIVNYIMNQLVQIPNRQDIAFTMARRFGLPGADELFQRQFNQLFASGDYKGVALSHGAALIAAQCKSGLLRTPQTIQQFKSVQAPPGQSSPILHYFSTLLEHNKLNALESVELVRPVVQQGRRELIEKWLKEDKLECTEELGDIVRPLETKFALSIYLRAQIHQKVIQCFVELGQIDQIVAYVKRVGYQADYTQLLQNMVATNPEGATNFAKSLLEGQNGVPLIDINQVVKVFMDQNRLQETTSILLDALKANKPDQAHLQTQLLAMNLQQAPKVAEAILQMNMFTHYDRAYIGQLCEKAGLMQWAMEHYTDGTDLKRVMMHAHQMTPEFLIQYFSRLSPETALECLTDLMRHNRQNLQVAVKVAIQYHEQIGAVKIVDMFESFGSNEGIFYFLGAILNTSTDPDVHFKYIQAASRVGNMQEVERVCRESQVYDPTAVKNFLKEAKLPDPRPLIYVCDLHDFVEELTDYLYKNSLMKYIEVYVVKVNPLKCPQVIGSLIDLDCSEDFIKTLLQNVRAACPAEPLVEQIEKRNRLRLILPWLEARVAEGNQDPHLHNAMAKILIDTNREPENFLKTNAFYDSKIVGKYCEDRDPHLAYTAYKRAWGSCDEQLVDVTNRNGLFRLQARYLVERQSPDLWALVLTPDNQYRRNVIDQVVSTALPESTNADEVSATVKAFISADLPTELIELLEKIVLHNSDFSKNRNLQNLLVLTAIKADKARVMDYINRLDNYDGPEIAKIALGDPYGLYEEAFLIYKKCGQNAEAMDVLLENINSLERAQEFAARINDKTVWYKLGKAQLENGSVPESVDSYLKSEDATDYLEVIQAAEREENYEELVRYLTMARTKVKDSQIDGELVYAYAKTERLSDMEEFISGTNTANIQAVGDRLYDEKFYKAAKILYASIPNNGRLASCHVQLGEYTQAVEAAKKANNPKTWQEVNLACVKAEQFRCAEIAGQHIIVHPDHLEENAVLNSKISKALMQLLESGLGNERANLGRGLHGRMGARAKLVAVCGRTRNETDSTIDTADEDSTTDGNEECEDLELLSCPSPTSDAGEAVTKLPSPEEEKKCSDQRMAVLGLLVFLCIACGCSCQAPYEVLNTKAGTVDKGCAHLISLAEHIFGLVVTLRSAFRSRQLPLQWHICLAAGSVGYTQLQNIALGTQLPTLVLITIKNGNLLANVFLGKLLLHRQYGLQQLVAVVLLSLGLILVSLAGAVGDNTTENGHSCVLGIILLAGALLSRAAGGLVQEQLSRTRTVPVEELLFFRSLLGLPAVLLQYKSISTHSRQWFAGEIMFGWPGPWVLLALNTVMDYVTRVGITLLIERTSALTANLVLTFQRFVSFIISAVLLSPELPSKSLWLGALVVLAGTLLYAVAPADVKGSPKVGVLWRCVRHSLTEMTSQMQKLLRSDSGCKGIPEQDQEVALQRALRCLGSQVWAKQLSSEAESTGSPGRDPMRPDAVGLRYKPKMLMDFIKMNVQKLNIPKLIHACERHYHWEHAVFLYTHYDEYDQAANTMMAHSPIAFAHDQFLMIMQKVSNMELYYRAVQFYLDEQPLQLNSLLSTITPKVDHARVVQQVKKAGQLPLIMPYMKQVQQHNIAPVNEAINDIYVDGEQYEELRQSIEEFDNFDQIALAQKLEKHELIEMRRIATLVYQKNKRYKQAIELAQQDKMYKDCMDSAMASGNQDLAEGLLKYFVEKDMKECFAACLYTCYDLIRPDIALELAWKSRNMDFAMPYLIQVMREYTDRVNALDKKTQKKEEEEEKQKSAPNDYVPDYMMPTMGPGLTGFGNLALTSGPANMPMMGNAMNMGMQQQPGMQPSMMMTPNMGGF</sequence>
<dbReference type="SMART" id="SM00299">
    <property type="entry name" value="CLH"/>
    <property type="match status" value="7"/>
</dbReference>
<dbReference type="InterPro" id="IPR011990">
    <property type="entry name" value="TPR-like_helical_dom_sf"/>
</dbReference>
<evidence type="ECO:0000256" key="4">
    <source>
        <dbReference type="ARBA" id="ARBA00022989"/>
    </source>
</evidence>
<dbReference type="Pfam" id="PF00637">
    <property type="entry name" value="Clathrin"/>
    <property type="match status" value="7"/>
</dbReference>
<evidence type="ECO:0000256" key="3">
    <source>
        <dbReference type="ARBA" id="ARBA00022692"/>
    </source>
</evidence>
<feature type="repeat" description="CHCR" evidence="7">
    <location>
        <begin position="946"/>
        <end position="1087"/>
    </location>
</feature>
<name>A0A9P1GNT1_9DINO</name>
<evidence type="ECO:0000256" key="5">
    <source>
        <dbReference type="ARBA" id="ARBA00023136"/>
    </source>
</evidence>
<dbReference type="InterPro" id="IPR016341">
    <property type="entry name" value="Clathrin_heavy_chain"/>
</dbReference>
<dbReference type="GO" id="GO:0005198">
    <property type="term" value="F:structural molecule activity"/>
    <property type="evidence" value="ECO:0007669"/>
    <property type="project" value="InterPro"/>
</dbReference>
<feature type="repeat" description="CHCR" evidence="7">
    <location>
        <begin position="500"/>
        <end position="642"/>
    </location>
</feature>
<evidence type="ECO:0000256" key="2">
    <source>
        <dbReference type="ARBA" id="ARBA00022448"/>
    </source>
</evidence>
<dbReference type="Gene3D" id="1.25.40.10">
    <property type="entry name" value="Tetratricopeptide repeat domain"/>
    <property type="match status" value="5"/>
</dbReference>
<dbReference type="GO" id="GO:0030132">
    <property type="term" value="C:clathrin coat of coated pit"/>
    <property type="evidence" value="ECO:0007669"/>
    <property type="project" value="InterPro"/>
</dbReference>
<keyword evidence="5 6" id="KW-0472">Membrane</keyword>
<keyword evidence="3 9" id="KW-0812">Transmembrane</keyword>
<feature type="compositionally biased region" description="Basic and acidic residues" evidence="8">
    <location>
        <begin position="1886"/>
        <end position="1900"/>
    </location>
</feature>
<dbReference type="GO" id="GO:0055085">
    <property type="term" value="P:transmembrane transport"/>
    <property type="evidence" value="ECO:0007669"/>
    <property type="project" value="InterPro"/>
</dbReference>
<feature type="repeat" description="CHCR" evidence="7">
    <location>
        <begin position="352"/>
        <end position="498"/>
    </location>
</feature>
<dbReference type="InterPro" id="IPR055358">
    <property type="entry name" value="CHCR"/>
</dbReference>
<dbReference type="FunFam" id="1.25.40.10:FF:000082">
    <property type="entry name" value="Clathrin heavy chain"/>
    <property type="match status" value="1"/>
</dbReference>
<dbReference type="Pfam" id="PF13838">
    <property type="entry name" value="Clathrin_H_link"/>
    <property type="match status" value="1"/>
</dbReference>
<dbReference type="InterPro" id="IPR016025">
    <property type="entry name" value="Clathrin_H-chain_N"/>
</dbReference>
<dbReference type="EMBL" id="CAMXCT010006685">
    <property type="protein sequence ID" value="CAI4018258.1"/>
    <property type="molecule type" value="Genomic_DNA"/>
</dbReference>
<feature type="transmembrane region" description="Helical" evidence="9">
    <location>
        <begin position="1357"/>
        <end position="1376"/>
    </location>
</feature>
<dbReference type="FunFam" id="1.25.40.730:FF:000002">
    <property type="entry name" value="Clathrin heavy chain"/>
    <property type="match status" value="1"/>
</dbReference>
<dbReference type="OrthoDB" id="421917at2759"/>
<dbReference type="InterPro" id="IPR013657">
    <property type="entry name" value="SCL35B1-4/HUT1"/>
</dbReference>
<dbReference type="GO" id="GO:0030130">
    <property type="term" value="C:clathrin coat of trans-Golgi network vesicle"/>
    <property type="evidence" value="ECO:0007669"/>
    <property type="project" value="InterPro"/>
</dbReference>
<dbReference type="Pfam" id="PF08449">
    <property type="entry name" value="UAA"/>
    <property type="match status" value="1"/>
</dbReference>
<dbReference type="InterPro" id="IPR000547">
    <property type="entry name" value="Clathrin_H-chain/VPS_repeat"/>
</dbReference>
<dbReference type="EMBL" id="CAMXCT030006685">
    <property type="protein sequence ID" value="CAL4805570.1"/>
    <property type="molecule type" value="Genomic_DNA"/>
</dbReference>
<dbReference type="SUPFAM" id="SSF50989">
    <property type="entry name" value="Clathrin heavy-chain terminal domain"/>
    <property type="match status" value="1"/>
</dbReference>
<dbReference type="PANTHER" id="PTHR10292:SF1">
    <property type="entry name" value="CLATHRIN HEAVY CHAIN"/>
    <property type="match status" value="1"/>
</dbReference>
<dbReference type="FunFam" id="1.25.40.10:FF:000002">
    <property type="entry name" value="Clathrin heavy chain"/>
    <property type="match status" value="1"/>
</dbReference>
<feature type="repeat" description="CHCR" evidence="7">
    <location>
        <begin position="647"/>
        <end position="788"/>
    </location>
</feature>
<reference evidence="10" key="1">
    <citation type="submission" date="2022-10" db="EMBL/GenBank/DDBJ databases">
        <authorList>
            <person name="Chen Y."/>
            <person name="Dougan E. K."/>
            <person name="Chan C."/>
            <person name="Rhodes N."/>
            <person name="Thang M."/>
        </authorList>
    </citation>
    <scope>NUCLEOTIDE SEQUENCE</scope>
</reference>
<evidence type="ECO:0000256" key="8">
    <source>
        <dbReference type="SAM" id="MobiDB-lite"/>
    </source>
</evidence>
<dbReference type="FunFam" id="1.25.40.10:FF:000005">
    <property type="entry name" value="Clathrin heavy chain"/>
    <property type="match status" value="1"/>
</dbReference>
<keyword evidence="6" id="KW-0968">Cytoplasmic vesicle</keyword>
<dbReference type="PANTHER" id="PTHR10292">
    <property type="entry name" value="CLATHRIN HEAVY CHAIN RELATED"/>
    <property type="match status" value="1"/>
</dbReference>
<feature type="repeat" description="CHCR" evidence="7">
    <location>
        <begin position="1695"/>
        <end position="1838"/>
    </location>
</feature>